<evidence type="ECO:0000256" key="5">
    <source>
        <dbReference type="ARBA" id="ARBA00022692"/>
    </source>
</evidence>
<dbReference type="GO" id="GO:0015280">
    <property type="term" value="F:ligand-gated sodium channel activity"/>
    <property type="evidence" value="ECO:0007669"/>
    <property type="project" value="TreeGrafter"/>
</dbReference>
<evidence type="ECO:0000313" key="14">
    <source>
        <dbReference type="RefSeq" id="XP_030371786.1"/>
    </source>
</evidence>
<dbReference type="Proteomes" id="UP000504634">
    <property type="component" value="Unplaced"/>
</dbReference>
<evidence type="ECO:0000256" key="7">
    <source>
        <dbReference type="ARBA" id="ARBA00023053"/>
    </source>
</evidence>
<evidence type="ECO:0000256" key="9">
    <source>
        <dbReference type="ARBA" id="ARBA00023136"/>
    </source>
</evidence>
<sequence length="446" mass="51702">MRWLREQNLFGLAVNWRRLLGPALKGLLYLATFVHTMPFFVRVSSSLLENFFSSSVSFNLDTIYVNWNTSFPAITVCELYNGEKLWDLSEIQFGVEHDMHIDDFVSEIVFFHGICSSCEKCETLSCPDNFTLLLEVFRSKCHELIIECSYRNQLFDCCEQFLPIHTEYGVCYSFNSHQARKVPHVQYTNNRMTGAAHLNFIAAADIQLHVHAPIDVPFHYSEGMIRETVLRGNFKELVLNVIEVYNHESVLDLTMDQRRCRYAHERTNISQQVGIYEFYSYSGCVVECTVALQLRHCNCTSHFMAVPSKNSLPVCDHRGLKCLSYINEQLHIERKSCDCMSSCDEPEYNIIYNSADNDKETEEEVSHIRVALVELPTQRYVRRVAKTNLDLLISVGGLVSLFFNTSALRIVEALFLFVEYRKVLCKWPLIIFLGTRRYLHSVFRMS</sequence>
<name>A0A6J2T4D5_DROLE</name>
<gene>
    <name evidence="14" type="primary">LOC115622051</name>
</gene>
<keyword evidence="5 12" id="KW-0812">Transmembrane</keyword>
<evidence type="ECO:0000256" key="8">
    <source>
        <dbReference type="ARBA" id="ARBA00023065"/>
    </source>
</evidence>
<keyword evidence="6" id="KW-1133">Transmembrane helix</keyword>
<keyword evidence="11 12" id="KW-0407">Ion channel</keyword>
<dbReference type="GeneID" id="115622051"/>
<keyword evidence="7" id="KW-0915">Sodium</keyword>
<protein>
    <submittedName>
        <fullName evidence="14">Pickpocket protein 19</fullName>
    </submittedName>
</protein>
<evidence type="ECO:0000256" key="11">
    <source>
        <dbReference type="ARBA" id="ARBA00023303"/>
    </source>
</evidence>
<evidence type="ECO:0000256" key="4">
    <source>
        <dbReference type="ARBA" id="ARBA00022461"/>
    </source>
</evidence>
<evidence type="ECO:0000256" key="2">
    <source>
        <dbReference type="ARBA" id="ARBA00007193"/>
    </source>
</evidence>
<proteinExistence type="inferred from homology"/>
<evidence type="ECO:0000256" key="3">
    <source>
        <dbReference type="ARBA" id="ARBA00022448"/>
    </source>
</evidence>
<keyword evidence="8 12" id="KW-0406">Ion transport</keyword>
<dbReference type="GO" id="GO:0005886">
    <property type="term" value="C:plasma membrane"/>
    <property type="evidence" value="ECO:0007669"/>
    <property type="project" value="TreeGrafter"/>
</dbReference>
<dbReference type="RefSeq" id="XP_030371786.1">
    <property type="nucleotide sequence ID" value="XM_030515926.1"/>
</dbReference>
<reference evidence="14" key="1">
    <citation type="submission" date="2025-08" db="UniProtKB">
        <authorList>
            <consortium name="RefSeq"/>
        </authorList>
    </citation>
    <scope>IDENTIFICATION</scope>
    <source>
        <strain evidence="14">11010-0011.00</strain>
        <tissue evidence="14">Whole body</tissue>
    </source>
</reference>
<dbReference type="PRINTS" id="PR01078">
    <property type="entry name" value="AMINACHANNEL"/>
</dbReference>
<dbReference type="PANTHER" id="PTHR11690">
    <property type="entry name" value="AMILORIDE-SENSITIVE SODIUM CHANNEL-RELATED"/>
    <property type="match status" value="1"/>
</dbReference>
<evidence type="ECO:0000256" key="10">
    <source>
        <dbReference type="ARBA" id="ARBA00023201"/>
    </source>
</evidence>
<keyword evidence="9" id="KW-0472">Membrane</keyword>
<dbReference type="Gene3D" id="2.60.470.10">
    <property type="entry name" value="Acid-sensing ion channels like domains"/>
    <property type="match status" value="1"/>
</dbReference>
<organism evidence="13 14">
    <name type="scientific">Drosophila lebanonensis</name>
    <name type="common">Fruit fly</name>
    <name type="synonym">Scaptodrosophila lebanonensis</name>
    <dbReference type="NCBI Taxonomy" id="7225"/>
    <lineage>
        <taxon>Eukaryota</taxon>
        <taxon>Metazoa</taxon>
        <taxon>Ecdysozoa</taxon>
        <taxon>Arthropoda</taxon>
        <taxon>Hexapoda</taxon>
        <taxon>Insecta</taxon>
        <taxon>Pterygota</taxon>
        <taxon>Neoptera</taxon>
        <taxon>Endopterygota</taxon>
        <taxon>Diptera</taxon>
        <taxon>Brachycera</taxon>
        <taxon>Muscomorpha</taxon>
        <taxon>Ephydroidea</taxon>
        <taxon>Drosophilidae</taxon>
        <taxon>Scaptodrosophila</taxon>
    </lineage>
</organism>
<dbReference type="OrthoDB" id="8188903at2759"/>
<keyword evidence="3 12" id="KW-0813">Transport</keyword>
<evidence type="ECO:0000256" key="1">
    <source>
        <dbReference type="ARBA" id="ARBA00004141"/>
    </source>
</evidence>
<dbReference type="Pfam" id="PF00858">
    <property type="entry name" value="ASC"/>
    <property type="match status" value="1"/>
</dbReference>
<comment type="similarity">
    <text evidence="2 12">Belongs to the amiloride-sensitive sodium channel (TC 1.A.6) family.</text>
</comment>
<keyword evidence="10 12" id="KW-0739">Sodium transport</keyword>
<keyword evidence="13" id="KW-1185">Reference proteome</keyword>
<evidence type="ECO:0000256" key="6">
    <source>
        <dbReference type="ARBA" id="ARBA00022989"/>
    </source>
</evidence>
<keyword evidence="4 12" id="KW-0894">Sodium channel</keyword>
<accession>A0A6J2T4D5</accession>
<evidence type="ECO:0000313" key="13">
    <source>
        <dbReference type="Proteomes" id="UP000504634"/>
    </source>
</evidence>
<comment type="subcellular location">
    <subcellularLocation>
        <location evidence="1">Membrane</location>
        <topology evidence="1">Multi-pass membrane protein</topology>
    </subcellularLocation>
</comment>
<dbReference type="InterPro" id="IPR001873">
    <property type="entry name" value="ENaC"/>
</dbReference>
<evidence type="ECO:0000256" key="12">
    <source>
        <dbReference type="RuleBase" id="RU000679"/>
    </source>
</evidence>
<dbReference type="AlphaFoldDB" id="A0A6J2T4D5"/>
<dbReference type="PANTHER" id="PTHR11690:SF184">
    <property type="entry name" value="PICKPOCKET 31"/>
    <property type="match status" value="1"/>
</dbReference>